<dbReference type="AlphaFoldDB" id="A0A434AZM7"/>
<dbReference type="Proteomes" id="UP000282985">
    <property type="component" value="Unassembled WGS sequence"/>
</dbReference>
<dbReference type="Gene3D" id="3.40.30.10">
    <property type="entry name" value="Glutaredoxin"/>
    <property type="match status" value="1"/>
</dbReference>
<evidence type="ECO:0000313" key="3">
    <source>
        <dbReference type="Proteomes" id="UP000282985"/>
    </source>
</evidence>
<dbReference type="RefSeq" id="WP_127342222.1">
    <property type="nucleotide sequence ID" value="NZ_RJJX01000001.1"/>
</dbReference>
<comment type="caution">
    <text evidence="2">The sequence shown here is derived from an EMBL/GenBank/DDBJ whole genome shotgun (WGS) entry which is preliminary data.</text>
</comment>
<organism evidence="2 3">
    <name type="scientific">Ancylomarina longa</name>
    <dbReference type="NCBI Taxonomy" id="2487017"/>
    <lineage>
        <taxon>Bacteria</taxon>
        <taxon>Pseudomonadati</taxon>
        <taxon>Bacteroidota</taxon>
        <taxon>Bacteroidia</taxon>
        <taxon>Marinilabiliales</taxon>
        <taxon>Marinifilaceae</taxon>
        <taxon>Ancylomarina</taxon>
    </lineage>
</organism>
<dbReference type="GO" id="GO:0016209">
    <property type="term" value="F:antioxidant activity"/>
    <property type="evidence" value="ECO:0007669"/>
    <property type="project" value="InterPro"/>
</dbReference>
<protein>
    <submittedName>
        <fullName evidence="2">Alkyl hydroperoxide reductase</fullName>
    </submittedName>
</protein>
<feature type="domain" description="Thioredoxin" evidence="1">
    <location>
        <begin position="13"/>
        <end position="160"/>
    </location>
</feature>
<dbReference type="CDD" id="cd02966">
    <property type="entry name" value="TlpA_like_family"/>
    <property type="match status" value="1"/>
</dbReference>
<dbReference type="SUPFAM" id="SSF52833">
    <property type="entry name" value="Thioredoxin-like"/>
    <property type="match status" value="1"/>
</dbReference>
<reference evidence="2 3" key="1">
    <citation type="submission" date="2018-11" db="EMBL/GenBank/DDBJ databases">
        <title>Parancylomarina longa gen. nov., sp. nov., isolated from sediments of southern Okinawa.</title>
        <authorList>
            <person name="Fu T."/>
        </authorList>
    </citation>
    <scope>NUCLEOTIDE SEQUENCE [LARGE SCALE GENOMIC DNA]</scope>
    <source>
        <strain evidence="2 3">T3-2 S1-C</strain>
    </source>
</reference>
<evidence type="ECO:0000259" key="1">
    <source>
        <dbReference type="PROSITE" id="PS51352"/>
    </source>
</evidence>
<dbReference type="InterPro" id="IPR000866">
    <property type="entry name" value="AhpC/TSA"/>
</dbReference>
<keyword evidence="3" id="KW-1185">Reference proteome</keyword>
<accession>A0A434AZM7</accession>
<dbReference type="PROSITE" id="PS51352">
    <property type="entry name" value="THIOREDOXIN_2"/>
    <property type="match status" value="1"/>
</dbReference>
<dbReference type="InterPro" id="IPR050553">
    <property type="entry name" value="Thioredoxin_ResA/DsbE_sf"/>
</dbReference>
<dbReference type="InterPro" id="IPR036249">
    <property type="entry name" value="Thioredoxin-like_sf"/>
</dbReference>
<gene>
    <name evidence="2" type="ORF">DLK05_01615</name>
</gene>
<dbReference type="GO" id="GO:0016491">
    <property type="term" value="F:oxidoreductase activity"/>
    <property type="evidence" value="ECO:0007669"/>
    <property type="project" value="InterPro"/>
</dbReference>
<proteinExistence type="predicted"/>
<dbReference type="InterPro" id="IPR013766">
    <property type="entry name" value="Thioredoxin_domain"/>
</dbReference>
<dbReference type="OrthoDB" id="9794348at2"/>
<dbReference type="Pfam" id="PF00578">
    <property type="entry name" value="AhpC-TSA"/>
    <property type="match status" value="1"/>
</dbReference>
<dbReference type="PANTHER" id="PTHR42852:SF13">
    <property type="entry name" value="PROTEIN DIPZ"/>
    <property type="match status" value="1"/>
</dbReference>
<sequence>MKILITLIVLISMNEIQSVSAQEIKTVNFAQLKPLLHQTNDTTYVINFWAVWCKPCVKELPEFEKIRKAYAAKNLKVVLVSLDFGAHAADRVRKFLDRKEIHAHAIILDDPDANAWIEKVDENWDGAIPVTLIYNKEKRIFLSHAITSAELSKTIDRIIN</sequence>
<evidence type="ECO:0000313" key="2">
    <source>
        <dbReference type="EMBL" id="RUT80082.1"/>
    </source>
</evidence>
<dbReference type="EMBL" id="RJJX01000001">
    <property type="protein sequence ID" value="RUT80082.1"/>
    <property type="molecule type" value="Genomic_DNA"/>
</dbReference>
<dbReference type="PANTHER" id="PTHR42852">
    <property type="entry name" value="THIOL:DISULFIDE INTERCHANGE PROTEIN DSBE"/>
    <property type="match status" value="1"/>
</dbReference>
<name>A0A434AZM7_9BACT</name>